<dbReference type="RefSeq" id="WP_160161462.1">
    <property type="nucleotide sequence ID" value="NZ_BIFH01000019.1"/>
</dbReference>
<gene>
    <name evidence="1" type="ORF">EHYA_03853</name>
</gene>
<dbReference type="OrthoDB" id="3238779at2"/>
<name>A0A401YNS1_9ACTN</name>
<proteinExistence type="predicted"/>
<dbReference type="AlphaFoldDB" id="A0A401YNS1"/>
<accession>A0A401YNS1</accession>
<organism evidence="1 2">
    <name type="scientific">Embleya hyalina</name>
    <dbReference type="NCBI Taxonomy" id="516124"/>
    <lineage>
        <taxon>Bacteria</taxon>
        <taxon>Bacillati</taxon>
        <taxon>Actinomycetota</taxon>
        <taxon>Actinomycetes</taxon>
        <taxon>Kitasatosporales</taxon>
        <taxon>Streptomycetaceae</taxon>
        <taxon>Embleya</taxon>
    </lineage>
</organism>
<dbReference type="EMBL" id="BIFH01000019">
    <property type="protein sequence ID" value="GCD96169.1"/>
    <property type="molecule type" value="Genomic_DNA"/>
</dbReference>
<protein>
    <submittedName>
        <fullName evidence="1">Uncharacterized protein</fullName>
    </submittedName>
</protein>
<reference evidence="1 2" key="1">
    <citation type="submission" date="2018-12" db="EMBL/GenBank/DDBJ databases">
        <title>Draft genome sequence of Embleya hyalina NBRC 13850T.</title>
        <authorList>
            <person name="Komaki H."/>
            <person name="Hosoyama A."/>
            <person name="Kimura A."/>
            <person name="Ichikawa N."/>
            <person name="Tamura T."/>
        </authorList>
    </citation>
    <scope>NUCLEOTIDE SEQUENCE [LARGE SCALE GENOMIC DNA]</scope>
    <source>
        <strain evidence="1 2">NBRC 13850</strain>
    </source>
</reference>
<comment type="caution">
    <text evidence="1">The sequence shown here is derived from an EMBL/GenBank/DDBJ whole genome shotgun (WGS) entry which is preliminary data.</text>
</comment>
<dbReference type="Proteomes" id="UP000286931">
    <property type="component" value="Unassembled WGS sequence"/>
</dbReference>
<evidence type="ECO:0000313" key="1">
    <source>
        <dbReference type="EMBL" id="GCD96169.1"/>
    </source>
</evidence>
<sequence>MCTVFETAVRDPLPHVGTWWPQILAAITTGVADAASYRRTPSRYT</sequence>
<evidence type="ECO:0000313" key="2">
    <source>
        <dbReference type="Proteomes" id="UP000286931"/>
    </source>
</evidence>
<keyword evidence="2" id="KW-1185">Reference proteome</keyword>